<dbReference type="InterPro" id="IPR052171">
    <property type="entry name" value="NHEJ_LigD"/>
</dbReference>
<dbReference type="AlphaFoldDB" id="A0A5M3X6P0"/>
<accession>A0A5M3X6P0</accession>
<reference evidence="2 3" key="1">
    <citation type="submission" date="2019-10" db="EMBL/GenBank/DDBJ databases">
        <title>Whole genome shotgun sequence of Acrocarpospora macrocephala NBRC 16266.</title>
        <authorList>
            <person name="Ichikawa N."/>
            <person name="Kimura A."/>
            <person name="Kitahashi Y."/>
            <person name="Komaki H."/>
            <person name="Oguchi A."/>
        </authorList>
    </citation>
    <scope>NUCLEOTIDE SEQUENCE [LARGE SCALE GENOMIC DNA]</scope>
    <source>
        <strain evidence="2 3">NBRC 16266</strain>
    </source>
</reference>
<protein>
    <recommendedName>
        <fullName evidence="1">DNA ligase D polymerase domain-containing protein</fullName>
    </recommendedName>
</protein>
<keyword evidence="3" id="KW-1185">Reference proteome</keyword>
<dbReference type="EMBL" id="BLAE01000061">
    <property type="protein sequence ID" value="GES14533.1"/>
    <property type="molecule type" value="Genomic_DNA"/>
</dbReference>
<comment type="caution">
    <text evidence="2">The sequence shown here is derived from an EMBL/GenBank/DDBJ whole genome shotgun (WGS) entry which is preliminary data.</text>
</comment>
<feature type="domain" description="DNA ligase D polymerase" evidence="1">
    <location>
        <begin position="28"/>
        <end position="287"/>
    </location>
</feature>
<dbReference type="RefSeq" id="WP_246269021.1">
    <property type="nucleotide sequence ID" value="NZ_BAAAHL010000042.1"/>
</dbReference>
<dbReference type="NCBIfam" id="TIGR02778">
    <property type="entry name" value="ligD_pol"/>
    <property type="match status" value="1"/>
</dbReference>
<organism evidence="2 3">
    <name type="scientific">Acrocarpospora macrocephala</name>
    <dbReference type="NCBI Taxonomy" id="150177"/>
    <lineage>
        <taxon>Bacteria</taxon>
        <taxon>Bacillati</taxon>
        <taxon>Actinomycetota</taxon>
        <taxon>Actinomycetes</taxon>
        <taxon>Streptosporangiales</taxon>
        <taxon>Streptosporangiaceae</taxon>
        <taxon>Acrocarpospora</taxon>
    </lineage>
</organism>
<evidence type="ECO:0000313" key="3">
    <source>
        <dbReference type="Proteomes" id="UP000331127"/>
    </source>
</evidence>
<proteinExistence type="predicted"/>
<name>A0A5M3X6P0_9ACTN</name>
<dbReference type="InterPro" id="IPR033649">
    <property type="entry name" value="MtLigD_Pol-like"/>
</dbReference>
<dbReference type="Proteomes" id="UP000331127">
    <property type="component" value="Unassembled WGS sequence"/>
</dbReference>
<gene>
    <name evidence="2" type="ORF">Amac_081300</name>
</gene>
<dbReference type="Gene3D" id="3.90.920.10">
    <property type="entry name" value="DNA primase, PRIM domain"/>
    <property type="match status" value="1"/>
</dbReference>
<dbReference type="Pfam" id="PF21686">
    <property type="entry name" value="LigD_Prim-Pol"/>
    <property type="match status" value="1"/>
</dbReference>
<dbReference type="PANTHER" id="PTHR42705:SF2">
    <property type="entry name" value="BIFUNCTIONAL NON-HOMOLOGOUS END JOINING PROTEIN LIGD"/>
    <property type="match status" value="1"/>
</dbReference>
<sequence>MKVPVAVDGRQLVLTNLDKVLYPEAGFTKAEVIDYYSRIAPVMLPHLRGRPLTVKRYPNGVGGQFFFEKNAPRHTPPWVRRVTLPVPGSTMDRASIDFAIIDDLPTLVYYANLAALEIHVPMWRVSAEGEALPPDILVFDLDPGPPATIVECCRVAALLRDALAADGHDSYPKTSGNKGMQLHVPWPDGERDTTAYAKALAQRLDAEHALVTSVMTKRLRPGKVFIDWSQNNPAKTTVAAYSLRANPRPTVSTPLSWDEVEECESPDQLVFTASNVLARVAEVGDLFP</sequence>
<evidence type="ECO:0000259" key="1">
    <source>
        <dbReference type="Pfam" id="PF21686"/>
    </source>
</evidence>
<dbReference type="InterPro" id="IPR014145">
    <property type="entry name" value="LigD_pol_dom"/>
</dbReference>
<dbReference type="PANTHER" id="PTHR42705">
    <property type="entry name" value="BIFUNCTIONAL NON-HOMOLOGOUS END JOINING PROTEIN LIGD"/>
    <property type="match status" value="1"/>
</dbReference>
<evidence type="ECO:0000313" key="2">
    <source>
        <dbReference type="EMBL" id="GES14533.1"/>
    </source>
</evidence>
<dbReference type="CDD" id="cd04863">
    <property type="entry name" value="MtLigD_Pol_like"/>
    <property type="match status" value="1"/>
</dbReference>